<evidence type="ECO:0000259" key="3">
    <source>
        <dbReference type="SMART" id="SM01406"/>
    </source>
</evidence>
<dbReference type="InterPro" id="IPR007529">
    <property type="entry name" value="Znf_HIT"/>
</dbReference>
<feature type="region of interest" description="Disordered" evidence="2">
    <location>
        <begin position="1"/>
        <end position="61"/>
    </location>
</feature>
<evidence type="ECO:0000313" key="4">
    <source>
        <dbReference type="EMBL" id="GFQ90017.1"/>
    </source>
</evidence>
<dbReference type="Proteomes" id="UP000887116">
    <property type="component" value="Unassembled WGS sequence"/>
</dbReference>
<dbReference type="GO" id="GO:0006338">
    <property type="term" value="P:chromatin remodeling"/>
    <property type="evidence" value="ECO:0007669"/>
    <property type="project" value="InterPro"/>
</dbReference>
<dbReference type="InterPro" id="IPR006880">
    <property type="entry name" value="INO80B_C"/>
</dbReference>
<feature type="compositionally biased region" description="Polar residues" evidence="2">
    <location>
        <begin position="84"/>
        <end position="94"/>
    </location>
</feature>
<dbReference type="SMART" id="SM01406">
    <property type="entry name" value="PAPA-1"/>
    <property type="match status" value="1"/>
</dbReference>
<dbReference type="GO" id="GO:0031011">
    <property type="term" value="C:Ino80 complex"/>
    <property type="evidence" value="ECO:0007669"/>
    <property type="project" value="InterPro"/>
</dbReference>
<dbReference type="Gene3D" id="3.30.60.190">
    <property type="match status" value="1"/>
</dbReference>
<dbReference type="AlphaFoldDB" id="A0A8X6I970"/>
<comment type="caution">
    <text evidence="4">The sequence shown here is derived from an EMBL/GenBank/DDBJ whole genome shotgun (WGS) entry which is preliminary data.</text>
</comment>
<dbReference type="OrthoDB" id="2021186at2759"/>
<dbReference type="CDD" id="cd23021">
    <property type="entry name" value="zf-HIT_IN80B"/>
    <property type="match status" value="1"/>
</dbReference>
<accession>A0A8X6I970</accession>
<dbReference type="EMBL" id="BMAO01023632">
    <property type="protein sequence ID" value="GFQ90017.1"/>
    <property type="molecule type" value="Genomic_DNA"/>
</dbReference>
<gene>
    <name evidence="4" type="primary">NCL1_07622</name>
    <name evidence="4" type="ORF">TNCT_530891</name>
</gene>
<keyword evidence="5" id="KW-1185">Reference proteome</keyword>
<dbReference type="PANTHER" id="PTHR21561">
    <property type="entry name" value="INO80 COMPLEX SUBUNIT B"/>
    <property type="match status" value="1"/>
</dbReference>
<feature type="region of interest" description="Disordered" evidence="2">
    <location>
        <begin position="73"/>
        <end position="124"/>
    </location>
</feature>
<feature type="compositionally biased region" description="Basic residues" evidence="2">
    <location>
        <begin position="21"/>
        <end position="37"/>
    </location>
</feature>
<sequence>MPKKKEPLTEEEISVDVLGLPHKKHKKHKHKKHRKKRGAEDGDEGSGGNSPGTPNEKFKTGLKLKIKIGGQTFGEARVSKNEINEASSDESTNIDVVGASPSALFPDSSATPVNPTKKGKKMDEEEAWLAALEAGRLEEVDEELRRMKDPNLMTARQRSLLESKAQKEKEDATPVVTETVVLSEEMIQKKIIKARKRKEQAEEKLQKDKKQTLERLLKKSDAKPRGVKKIVKKADVPRMRYIDSETKGCSVSVPSGFNYPLKAQVAKEPPPPVLCGVKGCENRKKYSCSKTGVPLCSLNCYKKNMLNVAASQPISVS</sequence>
<protein>
    <submittedName>
        <fullName evidence="4">INO80 complex subunit B</fullName>
    </submittedName>
</protein>
<keyword evidence="1" id="KW-0175">Coiled coil</keyword>
<proteinExistence type="predicted"/>
<organism evidence="4 5">
    <name type="scientific">Trichonephila clavata</name>
    <name type="common">Joro spider</name>
    <name type="synonym">Nephila clavata</name>
    <dbReference type="NCBI Taxonomy" id="2740835"/>
    <lineage>
        <taxon>Eukaryota</taxon>
        <taxon>Metazoa</taxon>
        <taxon>Ecdysozoa</taxon>
        <taxon>Arthropoda</taxon>
        <taxon>Chelicerata</taxon>
        <taxon>Arachnida</taxon>
        <taxon>Araneae</taxon>
        <taxon>Araneomorphae</taxon>
        <taxon>Entelegynae</taxon>
        <taxon>Araneoidea</taxon>
        <taxon>Nephilidae</taxon>
        <taxon>Trichonephila</taxon>
    </lineage>
</organism>
<evidence type="ECO:0000256" key="2">
    <source>
        <dbReference type="SAM" id="MobiDB-lite"/>
    </source>
</evidence>
<feature type="domain" description="INO80 complex subunit B-like conserved region" evidence="3">
    <location>
        <begin position="185"/>
        <end position="257"/>
    </location>
</feature>
<evidence type="ECO:0000256" key="1">
    <source>
        <dbReference type="SAM" id="Coils"/>
    </source>
</evidence>
<feature type="coiled-coil region" evidence="1">
    <location>
        <begin position="184"/>
        <end position="215"/>
    </location>
</feature>
<name>A0A8X6I970_TRICU</name>
<evidence type="ECO:0000313" key="5">
    <source>
        <dbReference type="Proteomes" id="UP000887116"/>
    </source>
</evidence>
<dbReference type="PANTHER" id="PTHR21561:SF12">
    <property type="entry name" value="INO80 COMPLEX SUBUNIT B"/>
    <property type="match status" value="1"/>
</dbReference>
<reference evidence="4" key="1">
    <citation type="submission" date="2020-07" db="EMBL/GenBank/DDBJ databases">
        <title>Multicomponent nature underlies the extraordinary mechanical properties of spider dragline silk.</title>
        <authorList>
            <person name="Kono N."/>
            <person name="Nakamura H."/>
            <person name="Mori M."/>
            <person name="Yoshida Y."/>
            <person name="Ohtoshi R."/>
            <person name="Malay A.D."/>
            <person name="Moran D.A.P."/>
            <person name="Tomita M."/>
            <person name="Numata K."/>
            <person name="Arakawa K."/>
        </authorList>
    </citation>
    <scope>NUCLEOTIDE SEQUENCE</scope>
</reference>
<dbReference type="Pfam" id="PF04438">
    <property type="entry name" value="zf-HIT"/>
    <property type="match status" value="1"/>
</dbReference>
<dbReference type="InterPro" id="IPR029523">
    <property type="entry name" value="INO80B/Ies2"/>
</dbReference>